<keyword evidence="8" id="KW-1185">Reference proteome</keyword>
<keyword evidence="5" id="KW-0804">Transcription</keyword>
<dbReference type="PRINTS" id="PR00320">
    <property type="entry name" value="GPROTEINBRPT"/>
</dbReference>
<protein>
    <submittedName>
        <fullName evidence="7">Polycomb protein EED</fullName>
    </submittedName>
</protein>
<dbReference type="Proteomes" id="UP001224775">
    <property type="component" value="Unassembled WGS sequence"/>
</dbReference>
<sequence length="460" mass="51235">MAAAIPSGYRLCASTNEDHDHPIYCVAFSPAVHQNDDDGSNKSALQCFSTCAGQYIHIYEVHTADNKQEKSLMVRQVYCDVDDEEEFYTCAFGGRGITEGKANNATINQSKAIYIGDNKGKQSKGTKRQRVNDDHCSTIHNLSLRQGPPLLCVAGKRGMIKVIDTVLQSLVMTLLGHGDSVNDLKCNPTNKDLLLSGSKDHSIRLWNLRHGQMIAIFAGHDAHRGEVLGLSWHYSGTKFASSAFDNTIKLWNVSDNSIAEQSEKEGPIQAAIRRSFEMERGDKFKAAIEQTPYFSTDSIHELPGCVDCVQFVGDLILSKSVQNVVVLWKPVVTNEDFATFNTIYPNYINENRKNNDRIKSKVIFLRDFTVDNCDNWFIRFGSPSPYNEILALGNHEGEVKVWELMGNEDDDEDQDYFGDNDGILCKLKTGGSTVRMVAIAGKCLVAVCDDSSVWMFEAIE</sequence>
<name>A0AAD9D8B5_9STRA</name>
<dbReference type="EMBL" id="JATAAI010000028">
    <property type="protein sequence ID" value="KAK1736545.1"/>
    <property type="molecule type" value="Genomic_DNA"/>
</dbReference>
<dbReference type="Gene3D" id="2.130.10.10">
    <property type="entry name" value="YVTN repeat-like/Quinoprotein amine dehydrogenase"/>
    <property type="match status" value="1"/>
</dbReference>
<dbReference type="InterPro" id="IPR036322">
    <property type="entry name" value="WD40_repeat_dom_sf"/>
</dbReference>
<keyword evidence="4" id="KW-0805">Transcription regulation</keyword>
<dbReference type="SMART" id="SM00320">
    <property type="entry name" value="WD40"/>
    <property type="match status" value="6"/>
</dbReference>
<dbReference type="PANTHER" id="PTHR10253">
    <property type="entry name" value="POLYCOMB PROTEIN"/>
    <property type="match status" value="1"/>
</dbReference>
<accession>A0AAD9D8B5</accession>
<organism evidence="7 8">
    <name type="scientific">Skeletonema marinoi</name>
    <dbReference type="NCBI Taxonomy" id="267567"/>
    <lineage>
        <taxon>Eukaryota</taxon>
        <taxon>Sar</taxon>
        <taxon>Stramenopiles</taxon>
        <taxon>Ochrophyta</taxon>
        <taxon>Bacillariophyta</taxon>
        <taxon>Coscinodiscophyceae</taxon>
        <taxon>Thalassiosirophycidae</taxon>
        <taxon>Thalassiosirales</taxon>
        <taxon>Skeletonemataceae</taxon>
        <taxon>Skeletonema</taxon>
        <taxon>Skeletonema marinoi-dohrnii complex</taxon>
    </lineage>
</organism>
<dbReference type="SUPFAM" id="SSF50978">
    <property type="entry name" value="WD40 repeat-like"/>
    <property type="match status" value="1"/>
</dbReference>
<dbReference type="PROSITE" id="PS50294">
    <property type="entry name" value="WD_REPEATS_REGION"/>
    <property type="match status" value="2"/>
</dbReference>
<dbReference type="InterPro" id="IPR015943">
    <property type="entry name" value="WD40/YVTN_repeat-like_dom_sf"/>
</dbReference>
<dbReference type="PROSITE" id="PS50082">
    <property type="entry name" value="WD_REPEATS_2"/>
    <property type="match status" value="2"/>
</dbReference>
<dbReference type="InterPro" id="IPR019775">
    <property type="entry name" value="WD40_repeat_CS"/>
</dbReference>
<dbReference type="PROSITE" id="PS00678">
    <property type="entry name" value="WD_REPEATS_1"/>
    <property type="match status" value="1"/>
</dbReference>
<proteinExistence type="inferred from homology"/>
<feature type="repeat" description="WD" evidence="6">
    <location>
        <begin position="220"/>
        <end position="261"/>
    </location>
</feature>
<dbReference type="Pfam" id="PF00400">
    <property type="entry name" value="WD40"/>
    <property type="match status" value="2"/>
</dbReference>
<dbReference type="InterPro" id="IPR020472">
    <property type="entry name" value="WD40_PAC1"/>
</dbReference>
<comment type="caution">
    <text evidence="7">The sequence shown here is derived from an EMBL/GenBank/DDBJ whole genome shotgun (WGS) entry which is preliminary data.</text>
</comment>
<dbReference type="AlphaFoldDB" id="A0AAD9D8B5"/>
<keyword evidence="2 6" id="KW-0853">WD repeat</keyword>
<dbReference type="InterPro" id="IPR051243">
    <property type="entry name" value="PcG_WD-repeat"/>
</dbReference>
<evidence type="ECO:0000256" key="2">
    <source>
        <dbReference type="ARBA" id="ARBA00022574"/>
    </source>
</evidence>
<evidence type="ECO:0000256" key="6">
    <source>
        <dbReference type="PROSITE-ProRule" id="PRU00221"/>
    </source>
</evidence>
<dbReference type="InterPro" id="IPR001680">
    <property type="entry name" value="WD40_rpt"/>
</dbReference>
<feature type="repeat" description="WD" evidence="6">
    <location>
        <begin position="174"/>
        <end position="216"/>
    </location>
</feature>
<evidence type="ECO:0000313" key="8">
    <source>
        <dbReference type="Proteomes" id="UP001224775"/>
    </source>
</evidence>
<gene>
    <name evidence="7" type="ORF">QTG54_012567</name>
</gene>
<comment type="similarity">
    <text evidence="1">Belongs to the WD repeat ESC family.</text>
</comment>
<evidence type="ECO:0000256" key="3">
    <source>
        <dbReference type="ARBA" id="ARBA00022737"/>
    </source>
</evidence>
<evidence type="ECO:0000256" key="5">
    <source>
        <dbReference type="ARBA" id="ARBA00023163"/>
    </source>
</evidence>
<evidence type="ECO:0000256" key="1">
    <source>
        <dbReference type="ARBA" id="ARBA00008075"/>
    </source>
</evidence>
<evidence type="ECO:0000313" key="7">
    <source>
        <dbReference type="EMBL" id="KAK1736545.1"/>
    </source>
</evidence>
<reference evidence="7" key="1">
    <citation type="submission" date="2023-06" db="EMBL/GenBank/DDBJ databases">
        <title>Survivors Of The Sea: Transcriptome response of Skeletonema marinoi to long-term dormancy.</title>
        <authorList>
            <person name="Pinder M.I.M."/>
            <person name="Kourtchenko O."/>
            <person name="Robertson E.K."/>
            <person name="Larsson T."/>
            <person name="Maumus F."/>
            <person name="Osuna-Cruz C.M."/>
            <person name="Vancaester E."/>
            <person name="Stenow R."/>
            <person name="Vandepoele K."/>
            <person name="Ploug H."/>
            <person name="Bruchert V."/>
            <person name="Godhe A."/>
            <person name="Topel M."/>
        </authorList>
    </citation>
    <scope>NUCLEOTIDE SEQUENCE</scope>
    <source>
        <strain evidence="7">R05AC</strain>
    </source>
</reference>
<evidence type="ECO:0000256" key="4">
    <source>
        <dbReference type="ARBA" id="ARBA00023015"/>
    </source>
</evidence>
<keyword evidence="3" id="KW-0677">Repeat</keyword>